<reference evidence="1 2" key="1">
    <citation type="submission" date="2020-05" db="EMBL/GenBank/DDBJ databases">
        <title>Streptobacillus felis strain LHL191014123.</title>
        <authorList>
            <person name="Fawzy A."/>
            <person name="Rau J."/>
            <person name="Risse K."/>
            <person name="Schauerte N."/>
            <person name="Geiger C."/>
            <person name="Blom J."/>
            <person name="Imirzalioglu C."/>
            <person name="Falgenhauer J."/>
            <person name="Bach A."/>
            <person name="Herden C."/>
            <person name="Eisenberg T."/>
        </authorList>
    </citation>
    <scope>NUCLEOTIDE SEQUENCE [LARGE SCALE GENOMIC DNA]</scope>
    <source>
        <strain evidence="1 2">LHL191014123</strain>
    </source>
</reference>
<evidence type="ECO:0000313" key="2">
    <source>
        <dbReference type="Proteomes" id="UP000526184"/>
    </source>
</evidence>
<dbReference type="RefSeq" id="WP_180136198.1">
    <property type="nucleotide sequence ID" value="NZ_JABMKT010000022.1"/>
</dbReference>
<dbReference type="Proteomes" id="UP000526184">
    <property type="component" value="Unassembled WGS sequence"/>
</dbReference>
<comment type="caution">
    <text evidence="1">The sequence shown here is derived from an EMBL/GenBank/DDBJ whole genome shotgun (WGS) entry which is preliminary data.</text>
</comment>
<gene>
    <name evidence="1" type="ORF">HP397_04770</name>
</gene>
<organism evidence="1 2">
    <name type="scientific">Streptobacillus felis</name>
    <dbReference type="NCBI Taxonomy" id="1384509"/>
    <lineage>
        <taxon>Bacteria</taxon>
        <taxon>Fusobacteriati</taxon>
        <taxon>Fusobacteriota</taxon>
        <taxon>Fusobacteriia</taxon>
        <taxon>Fusobacteriales</taxon>
        <taxon>Leptotrichiaceae</taxon>
        <taxon>Streptobacillus</taxon>
    </lineage>
</organism>
<proteinExistence type="predicted"/>
<accession>A0A7Z0PH31</accession>
<evidence type="ECO:0008006" key="3">
    <source>
        <dbReference type="Google" id="ProtNLM"/>
    </source>
</evidence>
<keyword evidence="2" id="KW-1185">Reference proteome</keyword>
<dbReference type="EMBL" id="JABMKT010000022">
    <property type="protein sequence ID" value="NYV28125.1"/>
    <property type="molecule type" value="Genomic_DNA"/>
</dbReference>
<dbReference type="AlphaFoldDB" id="A0A7Z0PH31"/>
<evidence type="ECO:0000313" key="1">
    <source>
        <dbReference type="EMBL" id="NYV28125.1"/>
    </source>
</evidence>
<sequence>MKKILLTAVSLYSVLSFSKTTGYINADVQPGFKGMQKYRNEKEDLYFGEAKIDMGIYLDSNKDNMIFANGRIAQDSRSDREVDGFIGAFTKMI</sequence>
<name>A0A7Z0PH31_9FUSO</name>
<protein>
    <recommendedName>
        <fullName evidence="3">Porin</fullName>
    </recommendedName>
</protein>